<organism evidence="1 2">
    <name type="scientific">Nicotiana tabacum</name>
    <name type="common">Common tobacco</name>
    <dbReference type="NCBI Taxonomy" id="4097"/>
    <lineage>
        <taxon>Eukaryota</taxon>
        <taxon>Viridiplantae</taxon>
        <taxon>Streptophyta</taxon>
        <taxon>Embryophyta</taxon>
        <taxon>Tracheophyta</taxon>
        <taxon>Spermatophyta</taxon>
        <taxon>Magnoliopsida</taxon>
        <taxon>eudicotyledons</taxon>
        <taxon>Gunneridae</taxon>
        <taxon>Pentapetalae</taxon>
        <taxon>asterids</taxon>
        <taxon>lamiids</taxon>
        <taxon>Solanales</taxon>
        <taxon>Solanaceae</taxon>
        <taxon>Nicotianoideae</taxon>
        <taxon>Nicotianeae</taxon>
        <taxon>Nicotiana</taxon>
    </lineage>
</organism>
<evidence type="ECO:0000313" key="1">
    <source>
        <dbReference type="Proteomes" id="UP000790787"/>
    </source>
</evidence>
<dbReference type="Proteomes" id="UP000790787">
    <property type="component" value="Chromosome 7"/>
</dbReference>
<proteinExistence type="predicted"/>
<name>A0AC58RPL7_TOBAC</name>
<sequence>MDVVEIFGQRLGKVEGTLNAKIESLKEHVNAGVTKSANNVVVTREAKIEAPKPLVFKGVHDAEEVENFFRHLENYFRHDKVRDDEAKINIAFKAEFKRQFFPNNVLYEARRKLRELKQTGSIHQAIVEAESLMDLRHDKLDKGNVKESKVNNVKGRGDRGKGKEIQQQYSKTQDPKKSSGHQGYGEKKAQAEKKGCYICGGPHDFRNYPDLKSLSAMVHERKEQPQGESLGTAQLGMIRLCGAVTKQAIQPTENGNQYVDLTINNKSARAMVDTGATHNFVTEAGAKRLELKLAPTNSHVKTVNSKLCRLSRGSRRGADIHGNHCKSRGRQEFSRDSAAVEKLLEKNKDVMPDELPKHLPPRREVDHKIELKPGAKPPTFALYHMEPPDLEDLKKQLKELLDVGHIHPSKAPFGAPVLFQKKKDGLLHLCIDYRALNKVIVKNEYPITLIDDFFDTLGQANGYSAKATPLTELIKKNKPWVWMEHCQNAFEGLKAAVIEEPVLALPDFAKTFEVHADASDFAIEGVLMLDKHPIAFESRNLNETERRYTVQEKEMTAIVHCSYMETLSARVEKKLTPKQDTWQDFLAEFDYTLEYKPCKGNVVADALSRKVELAAITSARWDIWEAIKEGMQLDLAAKQLIELANKVKTRQFWIEDGLLFTTGRRVYVPKFGDIRRRIIRESHDTMWAGHPGQRRIRALDKVEQQQPGGLLEPLPIVEHPWESVTNCRASMGERDYGLYQFPTEVRQLWLQNNFRLFNNLRLLNNLMLLNITPTTLG</sequence>
<reference evidence="2" key="2">
    <citation type="submission" date="2025-08" db="UniProtKB">
        <authorList>
            <consortium name="RefSeq"/>
        </authorList>
    </citation>
    <scope>IDENTIFICATION</scope>
    <source>
        <tissue evidence="2">Leaf</tissue>
    </source>
</reference>
<keyword evidence="1" id="KW-1185">Reference proteome</keyword>
<accession>A0AC58RPL7</accession>
<gene>
    <name evidence="2" type="primary">LOC142162242</name>
</gene>
<reference evidence="1" key="1">
    <citation type="journal article" date="2014" name="Nat. Commun.">
        <title>The tobacco genome sequence and its comparison with those of tomato and potato.</title>
        <authorList>
            <person name="Sierro N."/>
            <person name="Battey J.N."/>
            <person name="Ouadi S."/>
            <person name="Bakaher N."/>
            <person name="Bovet L."/>
            <person name="Willig A."/>
            <person name="Goepfert S."/>
            <person name="Peitsch M.C."/>
            <person name="Ivanov N.V."/>
        </authorList>
    </citation>
    <scope>NUCLEOTIDE SEQUENCE [LARGE SCALE GENOMIC DNA]</scope>
</reference>
<protein>
    <submittedName>
        <fullName evidence="2">Uncharacterized protein LOC142162242</fullName>
    </submittedName>
</protein>
<dbReference type="RefSeq" id="XP_075074670.1">
    <property type="nucleotide sequence ID" value="XM_075218569.1"/>
</dbReference>
<evidence type="ECO:0000313" key="2">
    <source>
        <dbReference type="RefSeq" id="XP_075074670.1"/>
    </source>
</evidence>